<accession>A0A8J6R6R4</accession>
<reference evidence="1" key="1">
    <citation type="submission" date="2020-09" db="EMBL/GenBank/DDBJ databases">
        <title>Pelobacter alkaliphilus sp. nov., a novel anaerobic arsenate-reducing bacterium from terrestrial mud volcano.</title>
        <authorList>
            <person name="Khomyakova M.A."/>
            <person name="Merkel A.Y."/>
            <person name="Slobodkin A.I."/>
        </authorList>
    </citation>
    <scope>NUCLEOTIDE SEQUENCE</scope>
    <source>
        <strain evidence="1">M08fum</strain>
    </source>
</reference>
<protein>
    <submittedName>
        <fullName evidence="1">Uncharacterized protein</fullName>
    </submittedName>
</protein>
<organism evidence="1 2">
    <name type="scientific">Pelovirga terrestris</name>
    <dbReference type="NCBI Taxonomy" id="2771352"/>
    <lineage>
        <taxon>Bacteria</taxon>
        <taxon>Pseudomonadati</taxon>
        <taxon>Thermodesulfobacteriota</taxon>
        <taxon>Desulfuromonadia</taxon>
        <taxon>Geobacterales</taxon>
        <taxon>Geobacteraceae</taxon>
        <taxon>Pelovirga</taxon>
    </lineage>
</organism>
<dbReference type="EMBL" id="JACWUN010000018">
    <property type="protein sequence ID" value="MBD1401664.1"/>
    <property type="molecule type" value="Genomic_DNA"/>
</dbReference>
<evidence type="ECO:0000313" key="2">
    <source>
        <dbReference type="Proteomes" id="UP000632828"/>
    </source>
</evidence>
<dbReference type="AlphaFoldDB" id="A0A8J6R6R4"/>
<comment type="caution">
    <text evidence="1">The sequence shown here is derived from an EMBL/GenBank/DDBJ whole genome shotgun (WGS) entry which is preliminary data.</text>
</comment>
<keyword evidence="2" id="KW-1185">Reference proteome</keyword>
<dbReference type="Proteomes" id="UP000632828">
    <property type="component" value="Unassembled WGS sequence"/>
</dbReference>
<evidence type="ECO:0000313" key="1">
    <source>
        <dbReference type="EMBL" id="MBD1401664.1"/>
    </source>
</evidence>
<sequence length="131" mass="14588">MTEKQTSDTTPHRILKEAKCSSLSGNSTLLYQIGCDDEKNLYIRIKGNIDGGGFFNKEYVPLQSLLETISDKQVPFTSSVFKKLFIGKSNNTQCFVLAALLAEGLITQVENKYLAGEKRRYGVLECPASRD</sequence>
<name>A0A8J6R6R4_9BACT</name>
<proteinExistence type="predicted"/>
<gene>
    <name evidence="1" type="ORF">ICT70_13435</name>
</gene>
<dbReference type="RefSeq" id="WP_191157482.1">
    <property type="nucleotide sequence ID" value="NZ_JACWUN010000018.1"/>
</dbReference>